<keyword evidence="11" id="KW-1185">Reference proteome</keyword>
<protein>
    <recommendedName>
        <fullName evidence="6 7">Citrate synthase</fullName>
    </recommendedName>
</protein>
<evidence type="ECO:0000256" key="8">
    <source>
        <dbReference type="RuleBase" id="RU003370"/>
    </source>
</evidence>
<dbReference type="PIRSF" id="PIRSF001369">
    <property type="entry name" value="Citrate_synth"/>
    <property type="match status" value="1"/>
</dbReference>
<dbReference type="Proteomes" id="UP001501094">
    <property type="component" value="Unassembled WGS sequence"/>
</dbReference>
<dbReference type="InterPro" id="IPR010953">
    <property type="entry name" value="Citrate_synthase_typ-I"/>
</dbReference>
<evidence type="ECO:0000256" key="2">
    <source>
        <dbReference type="ARBA" id="ARBA00010566"/>
    </source>
</evidence>
<dbReference type="InterPro" id="IPR016143">
    <property type="entry name" value="Citrate_synth-like_sm_a-sub"/>
</dbReference>
<comment type="pathway">
    <text evidence="1 8">Carbohydrate metabolism; tricarboxylic acid cycle; isocitrate from oxaloacetate: step 1/2.</text>
</comment>
<dbReference type="NCBIfam" id="TIGR01798">
    <property type="entry name" value="cit_synth_I"/>
    <property type="match status" value="1"/>
</dbReference>
<evidence type="ECO:0000313" key="11">
    <source>
        <dbReference type="Proteomes" id="UP001501094"/>
    </source>
</evidence>
<evidence type="ECO:0000256" key="1">
    <source>
        <dbReference type="ARBA" id="ARBA00004751"/>
    </source>
</evidence>
<keyword evidence="4 7" id="KW-0808">Transferase</keyword>
<dbReference type="RefSeq" id="WP_344106371.1">
    <property type="nucleotide sequence ID" value="NZ_BAAANL010000011.1"/>
</dbReference>
<comment type="similarity">
    <text evidence="2 7 9">Belongs to the citrate synthase family.</text>
</comment>
<dbReference type="NCBIfam" id="NF004126">
    <property type="entry name" value="PRK05614.1"/>
    <property type="match status" value="1"/>
</dbReference>
<dbReference type="Gene3D" id="2.20.28.60">
    <property type="match status" value="1"/>
</dbReference>
<comment type="catalytic activity">
    <reaction evidence="5 8">
        <text>oxaloacetate + acetyl-CoA + H2O = citrate + CoA + H(+)</text>
        <dbReference type="Rhea" id="RHEA:16845"/>
        <dbReference type="ChEBI" id="CHEBI:15377"/>
        <dbReference type="ChEBI" id="CHEBI:15378"/>
        <dbReference type="ChEBI" id="CHEBI:16452"/>
        <dbReference type="ChEBI" id="CHEBI:16947"/>
        <dbReference type="ChEBI" id="CHEBI:57287"/>
        <dbReference type="ChEBI" id="CHEBI:57288"/>
        <dbReference type="EC" id="2.3.3.16"/>
    </reaction>
</comment>
<reference evidence="11" key="1">
    <citation type="journal article" date="2019" name="Int. J. Syst. Evol. Microbiol.">
        <title>The Global Catalogue of Microorganisms (GCM) 10K type strain sequencing project: providing services to taxonomists for standard genome sequencing and annotation.</title>
        <authorList>
            <consortium name="The Broad Institute Genomics Platform"/>
            <consortium name="The Broad Institute Genome Sequencing Center for Infectious Disease"/>
            <person name="Wu L."/>
            <person name="Ma J."/>
        </authorList>
    </citation>
    <scope>NUCLEOTIDE SEQUENCE [LARGE SCALE GENOMIC DNA]</scope>
    <source>
        <strain evidence="11">JCM 14326</strain>
    </source>
</reference>
<dbReference type="SUPFAM" id="SSF48256">
    <property type="entry name" value="Citrate synthase"/>
    <property type="match status" value="1"/>
</dbReference>
<evidence type="ECO:0000256" key="3">
    <source>
        <dbReference type="ARBA" id="ARBA00022532"/>
    </source>
</evidence>
<organism evidence="10 11">
    <name type="scientific">Myceligenerans crystallogenes</name>
    <dbReference type="NCBI Taxonomy" id="316335"/>
    <lineage>
        <taxon>Bacteria</taxon>
        <taxon>Bacillati</taxon>
        <taxon>Actinomycetota</taxon>
        <taxon>Actinomycetes</taxon>
        <taxon>Micrococcales</taxon>
        <taxon>Promicromonosporaceae</taxon>
        <taxon>Myceligenerans</taxon>
    </lineage>
</organism>
<accession>A0ABP4ZX57</accession>
<evidence type="ECO:0000256" key="4">
    <source>
        <dbReference type="ARBA" id="ARBA00022679"/>
    </source>
</evidence>
<gene>
    <name evidence="10" type="ORF">GCM10009751_39280</name>
</gene>
<dbReference type="PROSITE" id="PS00480">
    <property type="entry name" value="CITRATE_SYNTHASE"/>
    <property type="match status" value="1"/>
</dbReference>
<comment type="caution">
    <text evidence="10">The sequence shown here is derived from an EMBL/GenBank/DDBJ whole genome shotgun (WGS) entry which is preliminary data.</text>
</comment>
<dbReference type="PANTHER" id="PTHR42871">
    <property type="entry name" value="CITRATE SYNTHASE"/>
    <property type="match status" value="1"/>
</dbReference>
<dbReference type="PRINTS" id="PR00143">
    <property type="entry name" value="CITRTSNTHASE"/>
</dbReference>
<dbReference type="Gene3D" id="1.10.580.10">
    <property type="entry name" value="Citrate Synthase, domain 1"/>
    <property type="match status" value="1"/>
</dbReference>
<dbReference type="PANTHER" id="PTHR42871:SF1">
    <property type="entry name" value="CITRATE SYNTHASE"/>
    <property type="match status" value="1"/>
</dbReference>
<dbReference type="InterPro" id="IPR016142">
    <property type="entry name" value="Citrate_synth-like_lrg_a-sub"/>
</dbReference>
<proteinExistence type="inferred from homology"/>
<sequence length="436" mass="46717">MTSTTPANASPTVELVVDGTARPLSVVEASDGASGFKVNTLLRDTGLVTLDPGFTNTASCESAITYIDGDQGILRYRGYPIDQVAEGATFLEVAALLIDGELPGTEALEALEKRVAEHAPLPGGFEAFLAALPAQAHPMATLAAAVNALAAWYPEVVDPRDPEQVDTATAMLLAKTSTITSALHRRRTGQALVAPDASQGFVADFLRRTFGSEGGEYAAEPAIVDALEKLLILHADHEQNCSTSTVRVVGSSNANLFASVAAGVNALSGPAHGGANEAVLVMLEKIRSGGETVETFMNKVKNKEDGVRLMGFGHRVYKAYDPRAAIVKKSADEVLEKLGAKDELLEIAQGLEQIALSDEYFVSRNLYPNVDFYTGLIYKAMGFEPAMFTPLFALGRMPGWIAQWREMVNDPSTKIGRPRQVYTGATERRFVPITQR</sequence>
<keyword evidence="3 8" id="KW-0816">Tricarboxylic acid cycle</keyword>
<dbReference type="Gene3D" id="1.10.230.10">
    <property type="entry name" value="Cytochrome P450-Terp, domain 2"/>
    <property type="match status" value="1"/>
</dbReference>
<evidence type="ECO:0000256" key="6">
    <source>
        <dbReference type="NCBIfam" id="TIGR01798"/>
    </source>
</evidence>
<dbReference type="InterPro" id="IPR024176">
    <property type="entry name" value="Citrate_synthase_bac-typ"/>
</dbReference>
<evidence type="ECO:0000256" key="9">
    <source>
        <dbReference type="RuleBase" id="RU003406"/>
    </source>
</evidence>
<dbReference type="Pfam" id="PF00285">
    <property type="entry name" value="Citrate_synt"/>
    <property type="match status" value="1"/>
</dbReference>
<evidence type="ECO:0000313" key="10">
    <source>
        <dbReference type="EMBL" id="GAA1875694.1"/>
    </source>
</evidence>
<dbReference type="EMBL" id="BAAANL010000011">
    <property type="protein sequence ID" value="GAA1875694.1"/>
    <property type="molecule type" value="Genomic_DNA"/>
</dbReference>
<name>A0ABP4ZX57_9MICO</name>
<dbReference type="InterPro" id="IPR019810">
    <property type="entry name" value="Citrate_synthase_AS"/>
</dbReference>
<dbReference type="InterPro" id="IPR002020">
    <property type="entry name" value="Citrate_synthase"/>
</dbReference>
<evidence type="ECO:0000256" key="7">
    <source>
        <dbReference type="PIRNR" id="PIRNR001369"/>
    </source>
</evidence>
<evidence type="ECO:0000256" key="5">
    <source>
        <dbReference type="ARBA" id="ARBA00049288"/>
    </source>
</evidence>
<dbReference type="InterPro" id="IPR036969">
    <property type="entry name" value="Citrate_synthase_sf"/>
</dbReference>